<protein>
    <submittedName>
        <fullName evidence="2">Uncharacterized protein</fullName>
    </submittedName>
</protein>
<name>A0A318PGH3_KOMXY</name>
<organism evidence="2 3">
    <name type="scientific">Komagataeibacter xylinus</name>
    <name type="common">Gluconacetobacter xylinus</name>
    <dbReference type="NCBI Taxonomy" id="28448"/>
    <lineage>
        <taxon>Bacteria</taxon>
        <taxon>Pseudomonadati</taxon>
        <taxon>Pseudomonadota</taxon>
        <taxon>Alphaproteobacteria</taxon>
        <taxon>Acetobacterales</taxon>
        <taxon>Acetobacteraceae</taxon>
        <taxon>Komagataeibacter</taxon>
    </lineage>
</organism>
<sequence>MPRSMNDDDRPGDDGGNKHAAARHLAEAGLRAERAGDQARADALFDEAERTDPEALATVLAENPALRRRVSGQGFGDDAGIARMSRTVEPGADAPSRAGITDEGSGADSERR</sequence>
<feature type="compositionally biased region" description="Basic and acidic residues" evidence="1">
    <location>
        <begin position="24"/>
        <end position="40"/>
    </location>
</feature>
<reference evidence="2 3" key="1">
    <citation type="submission" date="2017-07" db="EMBL/GenBank/DDBJ databases">
        <title>A draft genome sequence of Komagataeibacter xylinus LMG 1515.</title>
        <authorList>
            <person name="Skraban J."/>
            <person name="Cleenwerck I."/>
            <person name="Vandamme P."/>
            <person name="Trcek J."/>
        </authorList>
    </citation>
    <scope>NUCLEOTIDE SEQUENCE [LARGE SCALE GENOMIC DNA]</scope>
    <source>
        <strain evidence="2 3">LMG 1515</strain>
    </source>
</reference>
<feature type="region of interest" description="Disordered" evidence="1">
    <location>
        <begin position="1"/>
        <end position="50"/>
    </location>
</feature>
<dbReference type="STRING" id="1220579.GCA_001571345_02166"/>
<gene>
    <name evidence="2" type="ORF">CFR75_11535</name>
</gene>
<keyword evidence="3" id="KW-1185">Reference proteome</keyword>
<feature type="region of interest" description="Disordered" evidence="1">
    <location>
        <begin position="70"/>
        <end position="112"/>
    </location>
</feature>
<evidence type="ECO:0000313" key="3">
    <source>
        <dbReference type="Proteomes" id="UP000248257"/>
    </source>
</evidence>
<evidence type="ECO:0000256" key="1">
    <source>
        <dbReference type="SAM" id="MobiDB-lite"/>
    </source>
</evidence>
<evidence type="ECO:0000313" key="2">
    <source>
        <dbReference type="EMBL" id="PYD56341.1"/>
    </source>
</evidence>
<dbReference type="OrthoDB" id="7282457at2"/>
<comment type="caution">
    <text evidence="2">The sequence shown here is derived from an EMBL/GenBank/DDBJ whole genome shotgun (WGS) entry which is preliminary data.</text>
</comment>
<proteinExistence type="predicted"/>
<dbReference type="EMBL" id="NKUC01000025">
    <property type="protein sequence ID" value="PYD56341.1"/>
    <property type="molecule type" value="Genomic_DNA"/>
</dbReference>
<dbReference type="AlphaFoldDB" id="A0A318PGH3"/>
<feature type="compositionally biased region" description="Basic and acidic residues" evidence="1">
    <location>
        <begin position="1"/>
        <end position="17"/>
    </location>
</feature>
<dbReference type="Proteomes" id="UP000248257">
    <property type="component" value="Unassembled WGS sequence"/>
</dbReference>
<accession>A0A318PGH3</accession>
<dbReference type="RefSeq" id="WP_061274841.1">
    <property type="nucleotide sequence ID" value="NZ_CBCRXN010000087.1"/>
</dbReference>